<dbReference type="PANTHER" id="PTHR47268:SF4">
    <property type="entry name" value="ACYLPHOSPHATASE"/>
    <property type="match status" value="1"/>
</dbReference>
<feature type="active site" evidence="4">
    <location>
        <position position="11"/>
    </location>
</feature>
<feature type="region of interest" description="Disordered" evidence="6">
    <location>
        <begin position="57"/>
        <end position="83"/>
    </location>
</feature>
<dbReference type="EC" id="3.6.1.7" evidence="2 4"/>
<dbReference type="EMBL" id="APVH01000009">
    <property type="protein sequence ID" value="EPX85426.1"/>
    <property type="molecule type" value="Genomic_DNA"/>
</dbReference>
<dbReference type="InterPro" id="IPR036046">
    <property type="entry name" value="Acylphosphatase-like_dom_sf"/>
</dbReference>
<sequence>MTGRVQGVWFRAWTEEQALGLGLTGWVRNRADGAVEAMIAGSDEAVATMLARFHQGSPASSVSEVRHDPCEAPEDTDGFEVRS</sequence>
<dbReference type="PANTHER" id="PTHR47268">
    <property type="entry name" value="ACYLPHOSPHATASE"/>
    <property type="match status" value="1"/>
</dbReference>
<accession>S9QVH5</accession>
<dbReference type="HOGENOM" id="CLU_141932_1_3_5"/>
<comment type="similarity">
    <text evidence="1 5">Belongs to the acylphosphatase family.</text>
</comment>
<organism evidence="8 9">
    <name type="scientific">Salipiger mucosus DSM 16094</name>
    <dbReference type="NCBI Taxonomy" id="1123237"/>
    <lineage>
        <taxon>Bacteria</taxon>
        <taxon>Pseudomonadati</taxon>
        <taxon>Pseudomonadota</taxon>
        <taxon>Alphaproteobacteria</taxon>
        <taxon>Rhodobacterales</taxon>
        <taxon>Roseobacteraceae</taxon>
        <taxon>Salipiger</taxon>
    </lineage>
</organism>
<dbReference type="GO" id="GO:0003998">
    <property type="term" value="F:acylphosphatase activity"/>
    <property type="evidence" value="ECO:0007669"/>
    <property type="project" value="UniProtKB-EC"/>
</dbReference>
<proteinExistence type="inferred from homology"/>
<dbReference type="STRING" id="1123237.Salmuc_02807"/>
<protein>
    <recommendedName>
        <fullName evidence="2 4">acylphosphatase</fullName>
        <ecNumber evidence="2 4">3.6.1.7</ecNumber>
    </recommendedName>
</protein>
<evidence type="ECO:0000256" key="1">
    <source>
        <dbReference type="ARBA" id="ARBA00005614"/>
    </source>
</evidence>
<evidence type="ECO:0000256" key="2">
    <source>
        <dbReference type="ARBA" id="ARBA00012150"/>
    </source>
</evidence>
<evidence type="ECO:0000256" key="5">
    <source>
        <dbReference type="RuleBase" id="RU004168"/>
    </source>
</evidence>
<dbReference type="Gene3D" id="3.30.70.100">
    <property type="match status" value="1"/>
</dbReference>
<comment type="catalytic activity">
    <reaction evidence="3 4">
        <text>an acyl phosphate + H2O = a carboxylate + phosphate + H(+)</text>
        <dbReference type="Rhea" id="RHEA:14965"/>
        <dbReference type="ChEBI" id="CHEBI:15377"/>
        <dbReference type="ChEBI" id="CHEBI:15378"/>
        <dbReference type="ChEBI" id="CHEBI:29067"/>
        <dbReference type="ChEBI" id="CHEBI:43474"/>
        <dbReference type="ChEBI" id="CHEBI:59918"/>
        <dbReference type="EC" id="3.6.1.7"/>
    </reaction>
</comment>
<feature type="domain" description="Acylphosphatase-like" evidence="7">
    <location>
        <begin position="1"/>
        <end position="83"/>
    </location>
</feature>
<evidence type="ECO:0000313" key="8">
    <source>
        <dbReference type="EMBL" id="EPX85426.1"/>
    </source>
</evidence>
<dbReference type="PROSITE" id="PS00151">
    <property type="entry name" value="ACYLPHOSPHATASE_2"/>
    <property type="match status" value="1"/>
</dbReference>
<keyword evidence="4 8" id="KW-0378">Hydrolase</keyword>
<dbReference type="InterPro" id="IPR020456">
    <property type="entry name" value="Acylphosphatase"/>
</dbReference>
<evidence type="ECO:0000259" key="7">
    <source>
        <dbReference type="PROSITE" id="PS51160"/>
    </source>
</evidence>
<reference evidence="9" key="1">
    <citation type="journal article" date="2014" name="Stand. Genomic Sci.">
        <title>Genome sequence of the exopolysaccharide-producing Salipiger mucosus type strain (DSM 16094(T)), a moderately halophilic member of the Roseobacter clade.</title>
        <authorList>
            <person name="Riedel T."/>
            <person name="Spring S."/>
            <person name="Fiebig A."/>
            <person name="Petersen J."/>
            <person name="Kyrpides N.C."/>
            <person name="Goker M."/>
            <person name="Klenk H.P."/>
        </authorList>
    </citation>
    <scope>NUCLEOTIDE SEQUENCE [LARGE SCALE GENOMIC DNA]</scope>
    <source>
        <strain evidence="9">DSM 16094</strain>
    </source>
</reference>
<dbReference type="InterPro" id="IPR017968">
    <property type="entry name" value="Acylphosphatase_CS"/>
</dbReference>
<dbReference type="InterPro" id="IPR001792">
    <property type="entry name" value="Acylphosphatase-like_dom"/>
</dbReference>
<comment type="caution">
    <text evidence="8">The sequence shown here is derived from an EMBL/GenBank/DDBJ whole genome shotgun (WGS) entry which is preliminary data.</text>
</comment>
<dbReference type="PROSITE" id="PS51160">
    <property type="entry name" value="ACYLPHOSPHATASE_3"/>
    <property type="match status" value="1"/>
</dbReference>
<dbReference type="eggNOG" id="COG1254">
    <property type="taxonomic scope" value="Bacteria"/>
</dbReference>
<evidence type="ECO:0000313" key="9">
    <source>
        <dbReference type="Proteomes" id="UP000015347"/>
    </source>
</evidence>
<keyword evidence="9" id="KW-1185">Reference proteome</keyword>
<evidence type="ECO:0000256" key="6">
    <source>
        <dbReference type="SAM" id="MobiDB-lite"/>
    </source>
</evidence>
<dbReference type="AlphaFoldDB" id="S9QVH5"/>
<feature type="compositionally biased region" description="Acidic residues" evidence="6">
    <location>
        <begin position="71"/>
        <end position="83"/>
    </location>
</feature>
<dbReference type="Pfam" id="PF00708">
    <property type="entry name" value="Acylphosphatase"/>
    <property type="match status" value="1"/>
</dbReference>
<name>S9QVH5_9RHOB</name>
<feature type="active site" evidence="4">
    <location>
        <position position="29"/>
    </location>
</feature>
<dbReference type="SUPFAM" id="SSF54975">
    <property type="entry name" value="Acylphosphatase/BLUF domain-like"/>
    <property type="match status" value="1"/>
</dbReference>
<dbReference type="Proteomes" id="UP000015347">
    <property type="component" value="Unassembled WGS sequence"/>
</dbReference>
<evidence type="ECO:0000256" key="3">
    <source>
        <dbReference type="ARBA" id="ARBA00047645"/>
    </source>
</evidence>
<evidence type="ECO:0000256" key="4">
    <source>
        <dbReference type="PROSITE-ProRule" id="PRU00520"/>
    </source>
</evidence>
<gene>
    <name evidence="8" type="ORF">Salmuc_02807</name>
</gene>